<feature type="domain" description="NADAR" evidence="3">
    <location>
        <begin position="25"/>
        <end position="183"/>
    </location>
</feature>
<name>A0A1G9GI24_9BACT</name>
<dbReference type="AlphaFoldDB" id="A0A1G9GI24"/>
<proteinExistence type="predicted"/>
<dbReference type="InterPro" id="IPR012816">
    <property type="entry name" value="NADAR"/>
</dbReference>
<protein>
    <recommendedName>
        <fullName evidence="3">NADAR domain-containing protein</fullName>
    </recommendedName>
</protein>
<dbReference type="RefSeq" id="WP_089681947.1">
    <property type="nucleotide sequence ID" value="NZ_FNFO01000004.1"/>
</dbReference>
<dbReference type="CDD" id="cd15457">
    <property type="entry name" value="NADAR"/>
    <property type="match status" value="1"/>
</dbReference>
<dbReference type="NCBIfam" id="TIGR02464">
    <property type="entry name" value="ribofla_fusion"/>
    <property type="match status" value="1"/>
</dbReference>
<evidence type="ECO:0000256" key="1">
    <source>
        <dbReference type="ARBA" id="ARBA00000022"/>
    </source>
</evidence>
<dbReference type="STRING" id="1075417.SAMN05421823_104115"/>
<comment type="catalytic activity">
    <reaction evidence="1">
        <text>5-amino-6-(5-phospho-D-ribosylamino)uracil + H2O = 5,6-diaminouracil + D-ribose 5-phosphate</text>
        <dbReference type="Rhea" id="RHEA:55020"/>
        <dbReference type="ChEBI" id="CHEBI:15377"/>
        <dbReference type="ChEBI" id="CHEBI:46252"/>
        <dbReference type="ChEBI" id="CHEBI:58453"/>
        <dbReference type="ChEBI" id="CHEBI:78346"/>
    </reaction>
</comment>
<dbReference type="OrthoDB" id="67297at2"/>
<organism evidence="4 5">
    <name type="scientific">Catalinimonas alkaloidigena</name>
    <dbReference type="NCBI Taxonomy" id="1075417"/>
    <lineage>
        <taxon>Bacteria</taxon>
        <taxon>Pseudomonadati</taxon>
        <taxon>Bacteroidota</taxon>
        <taxon>Cytophagia</taxon>
        <taxon>Cytophagales</taxon>
        <taxon>Catalimonadaceae</taxon>
        <taxon>Catalinimonas</taxon>
    </lineage>
</organism>
<evidence type="ECO:0000313" key="5">
    <source>
        <dbReference type="Proteomes" id="UP000198510"/>
    </source>
</evidence>
<sequence>MSTPIRSQAELLQALAQGYQPKYLFFWGHQPRKDGTLGKECFSQWWSAPFEVEGITYLTAEHYMMAEKARLFGDEDVRAQILEATHPHQVKKLGRQVRNYADTVWQQHRFDIVVAGNLAKFSQHPPLREFLVATKERILVEASPVDSIWGIGLTGDDPRAAQPHQWQGLNLLGYALMEVRDRLA</sequence>
<evidence type="ECO:0000256" key="2">
    <source>
        <dbReference type="ARBA" id="ARBA00000751"/>
    </source>
</evidence>
<comment type="catalytic activity">
    <reaction evidence="2">
        <text>2,5-diamino-6-hydroxy-4-(5-phosphoribosylamino)-pyrimidine + H2O = 2,5,6-triamino-4-hydroxypyrimidine + D-ribose 5-phosphate</text>
        <dbReference type="Rhea" id="RHEA:23436"/>
        <dbReference type="ChEBI" id="CHEBI:15377"/>
        <dbReference type="ChEBI" id="CHEBI:58614"/>
        <dbReference type="ChEBI" id="CHEBI:78346"/>
        <dbReference type="ChEBI" id="CHEBI:137796"/>
    </reaction>
</comment>
<keyword evidence="5" id="KW-1185">Reference proteome</keyword>
<dbReference type="Gene3D" id="1.10.357.40">
    <property type="entry name" value="YbiA-like"/>
    <property type="match status" value="1"/>
</dbReference>
<evidence type="ECO:0000313" key="4">
    <source>
        <dbReference type="EMBL" id="SDL00320.1"/>
    </source>
</evidence>
<dbReference type="EMBL" id="FNFO01000004">
    <property type="protein sequence ID" value="SDL00320.1"/>
    <property type="molecule type" value="Genomic_DNA"/>
</dbReference>
<dbReference type="SUPFAM" id="SSF143990">
    <property type="entry name" value="YbiA-like"/>
    <property type="match status" value="1"/>
</dbReference>
<dbReference type="Pfam" id="PF08719">
    <property type="entry name" value="NADAR"/>
    <property type="match status" value="1"/>
</dbReference>
<reference evidence="4 5" key="1">
    <citation type="submission" date="2016-10" db="EMBL/GenBank/DDBJ databases">
        <authorList>
            <person name="de Groot N.N."/>
        </authorList>
    </citation>
    <scope>NUCLEOTIDE SEQUENCE [LARGE SCALE GENOMIC DNA]</scope>
    <source>
        <strain evidence="4 5">DSM 25186</strain>
    </source>
</reference>
<accession>A0A1G9GI24</accession>
<gene>
    <name evidence="4" type="ORF">SAMN05421823_104115</name>
</gene>
<dbReference type="Proteomes" id="UP000198510">
    <property type="component" value="Unassembled WGS sequence"/>
</dbReference>
<evidence type="ECO:0000259" key="3">
    <source>
        <dbReference type="Pfam" id="PF08719"/>
    </source>
</evidence>
<dbReference type="InterPro" id="IPR037238">
    <property type="entry name" value="YbiA-like_sf"/>
</dbReference>